<sequence length="108" mass="12449">MLDPLAVMLTAILVMMVRITRWVYDAGYVGCDTIAILVMMVRITGRVYDAGYVGCDTLAILVMMVRITRGVFFMLFVCACDDWRDRRLKEVGQVDDWAQRCHKRCVYV</sequence>
<keyword evidence="1" id="KW-1133">Transmembrane helix</keyword>
<feature type="transmembrane region" description="Helical" evidence="1">
    <location>
        <begin position="31"/>
        <end position="48"/>
    </location>
</feature>
<dbReference type="Proteomes" id="UP000735302">
    <property type="component" value="Unassembled WGS sequence"/>
</dbReference>
<gene>
    <name evidence="2" type="ORF">PoB_007017200</name>
</gene>
<feature type="transmembrane region" description="Helical" evidence="1">
    <location>
        <begin position="60"/>
        <end position="80"/>
    </location>
</feature>
<evidence type="ECO:0008006" key="4">
    <source>
        <dbReference type="Google" id="ProtNLM"/>
    </source>
</evidence>
<evidence type="ECO:0000313" key="3">
    <source>
        <dbReference type="Proteomes" id="UP000735302"/>
    </source>
</evidence>
<accession>A0AAV4DHE8</accession>
<dbReference type="AlphaFoldDB" id="A0AAV4DHE8"/>
<evidence type="ECO:0000313" key="2">
    <source>
        <dbReference type="EMBL" id="GFO43667.1"/>
    </source>
</evidence>
<comment type="caution">
    <text evidence="2">The sequence shown here is derived from an EMBL/GenBank/DDBJ whole genome shotgun (WGS) entry which is preliminary data.</text>
</comment>
<evidence type="ECO:0000256" key="1">
    <source>
        <dbReference type="SAM" id="Phobius"/>
    </source>
</evidence>
<keyword evidence="1" id="KW-0472">Membrane</keyword>
<protein>
    <recommendedName>
        <fullName evidence="4">Secreted peptide</fullName>
    </recommendedName>
</protein>
<name>A0AAV4DHE8_9GAST</name>
<proteinExistence type="predicted"/>
<keyword evidence="1" id="KW-0812">Transmembrane</keyword>
<reference evidence="2 3" key="1">
    <citation type="journal article" date="2021" name="Elife">
        <title>Chloroplast acquisition without the gene transfer in kleptoplastic sea slugs, Plakobranchus ocellatus.</title>
        <authorList>
            <person name="Maeda T."/>
            <person name="Takahashi S."/>
            <person name="Yoshida T."/>
            <person name="Shimamura S."/>
            <person name="Takaki Y."/>
            <person name="Nagai Y."/>
            <person name="Toyoda A."/>
            <person name="Suzuki Y."/>
            <person name="Arimoto A."/>
            <person name="Ishii H."/>
            <person name="Satoh N."/>
            <person name="Nishiyama T."/>
            <person name="Hasebe M."/>
            <person name="Maruyama T."/>
            <person name="Minagawa J."/>
            <person name="Obokata J."/>
            <person name="Shigenobu S."/>
        </authorList>
    </citation>
    <scope>NUCLEOTIDE SEQUENCE [LARGE SCALE GENOMIC DNA]</scope>
</reference>
<dbReference type="EMBL" id="BLXT01007896">
    <property type="protein sequence ID" value="GFO43667.1"/>
    <property type="molecule type" value="Genomic_DNA"/>
</dbReference>
<keyword evidence="3" id="KW-1185">Reference proteome</keyword>
<organism evidence="2 3">
    <name type="scientific">Plakobranchus ocellatus</name>
    <dbReference type="NCBI Taxonomy" id="259542"/>
    <lineage>
        <taxon>Eukaryota</taxon>
        <taxon>Metazoa</taxon>
        <taxon>Spiralia</taxon>
        <taxon>Lophotrochozoa</taxon>
        <taxon>Mollusca</taxon>
        <taxon>Gastropoda</taxon>
        <taxon>Heterobranchia</taxon>
        <taxon>Euthyneura</taxon>
        <taxon>Panpulmonata</taxon>
        <taxon>Sacoglossa</taxon>
        <taxon>Placobranchoidea</taxon>
        <taxon>Plakobranchidae</taxon>
        <taxon>Plakobranchus</taxon>
    </lineage>
</organism>